<accession>A0A0M2V8J8</accession>
<feature type="domain" description="DNA topoisomerase type IA zn finger" evidence="1">
    <location>
        <begin position="108"/>
        <end position="145"/>
    </location>
</feature>
<evidence type="ECO:0000259" key="1">
    <source>
        <dbReference type="Pfam" id="PF01396"/>
    </source>
</evidence>
<dbReference type="GO" id="GO:0005694">
    <property type="term" value="C:chromosome"/>
    <property type="evidence" value="ECO:0007669"/>
    <property type="project" value="InterPro"/>
</dbReference>
<dbReference type="RefSeq" id="WP_046557188.1">
    <property type="nucleotide sequence ID" value="NZ_LAHO01000006.1"/>
</dbReference>
<dbReference type="PANTHER" id="PTHR42785">
    <property type="entry name" value="DNA TOPOISOMERASE, TYPE IA, CORE"/>
    <property type="match status" value="1"/>
</dbReference>
<dbReference type="PANTHER" id="PTHR42785:SF1">
    <property type="entry name" value="DNA TOPOISOMERASE"/>
    <property type="match status" value="1"/>
</dbReference>
<keyword evidence="3" id="KW-1185">Reference proteome</keyword>
<proteinExistence type="predicted"/>
<name>A0A0M2V8J8_9GAMM</name>
<dbReference type="Pfam" id="PF01396">
    <property type="entry name" value="Zn_ribbon_Top1"/>
    <property type="match status" value="3"/>
</dbReference>
<dbReference type="InterPro" id="IPR013498">
    <property type="entry name" value="Topo_IA_Znf"/>
</dbReference>
<dbReference type="GO" id="GO:0006265">
    <property type="term" value="P:DNA topological change"/>
    <property type="evidence" value="ECO:0007669"/>
    <property type="project" value="InterPro"/>
</dbReference>
<protein>
    <recommendedName>
        <fullName evidence="1">DNA topoisomerase type IA zn finger domain-containing protein</fullName>
    </recommendedName>
</protein>
<dbReference type="Proteomes" id="UP000034228">
    <property type="component" value="Unassembled WGS sequence"/>
</dbReference>
<gene>
    <name evidence="2" type="ORF">WG68_08255</name>
</gene>
<dbReference type="SUPFAM" id="SSF57783">
    <property type="entry name" value="Zinc beta-ribbon"/>
    <property type="match status" value="3"/>
</dbReference>
<evidence type="ECO:0000313" key="3">
    <source>
        <dbReference type="Proteomes" id="UP000034228"/>
    </source>
</evidence>
<feature type="domain" description="DNA topoisomerase type IA zn finger" evidence="1">
    <location>
        <begin position="15"/>
        <end position="50"/>
    </location>
</feature>
<organism evidence="2 3">
    <name type="scientific">Arsukibacterium ikkense</name>
    <dbReference type="NCBI Taxonomy" id="336831"/>
    <lineage>
        <taxon>Bacteria</taxon>
        <taxon>Pseudomonadati</taxon>
        <taxon>Pseudomonadota</taxon>
        <taxon>Gammaproteobacteria</taxon>
        <taxon>Chromatiales</taxon>
        <taxon>Chromatiaceae</taxon>
        <taxon>Arsukibacterium</taxon>
    </lineage>
</organism>
<dbReference type="GO" id="GO:0003677">
    <property type="term" value="F:DNA binding"/>
    <property type="evidence" value="ECO:0007669"/>
    <property type="project" value="InterPro"/>
</dbReference>
<dbReference type="InterPro" id="IPR000380">
    <property type="entry name" value="Topo_IA"/>
</dbReference>
<dbReference type="STRING" id="336831.WG68_08255"/>
<comment type="caution">
    <text evidence="2">The sequence shown here is derived from an EMBL/GenBank/DDBJ whole genome shotgun (WGS) entry which is preliminary data.</text>
</comment>
<reference evidence="2 3" key="1">
    <citation type="submission" date="2015-03" db="EMBL/GenBank/DDBJ databases">
        <title>Draft genome sequences of two protease-producing strains of Arsukibacterium isolated from two cold and alkaline environments.</title>
        <authorList>
            <person name="Lylloff J.E."/>
            <person name="Skov L.B."/>
            <person name="Jepsen M."/>
            <person name="Hallin P.F."/>
            <person name="Sorensen S.J."/>
            <person name="Stougaard P."/>
            <person name="Glaring M.A."/>
        </authorList>
    </citation>
    <scope>NUCLEOTIDE SEQUENCE [LARGE SCALE GENOMIC DNA]</scope>
    <source>
        <strain evidence="2 3">GCM72</strain>
    </source>
</reference>
<dbReference type="AlphaFoldDB" id="A0A0M2V8J8"/>
<dbReference type="PATRIC" id="fig|336831.14.peg.868"/>
<dbReference type="GO" id="GO:0003917">
    <property type="term" value="F:DNA topoisomerase type I (single strand cut, ATP-independent) activity"/>
    <property type="evidence" value="ECO:0007669"/>
    <property type="project" value="InterPro"/>
</dbReference>
<feature type="domain" description="DNA topoisomerase type IA zn finger" evidence="1">
    <location>
        <begin position="63"/>
        <end position="95"/>
    </location>
</feature>
<evidence type="ECO:0000313" key="2">
    <source>
        <dbReference type="EMBL" id="KKO45985.1"/>
    </source>
</evidence>
<dbReference type="OrthoDB" id="6412825at2"/>
<sequence>MTDDAPLFKLPHQQQLCPLCQSALQIKSSKNGPFLSCSAYPVCHYIKPLHQHEHAVVKVLPTEACPQCGAALAVKNGRYGMFIGCTGYPACNFVVDQHEENKDIAQLDCPKCKKGQLTERISKFGKHFYGCDRYPDCRFLLNDKPQQGVCYCCGFEMLVVKKDALYCAKKGCEKKQPANATGVTA</sequence>
<dbReference type="EMBL" id="LAHO01000006">
    <property type="protein sequence ID" value="KKO45985.1"/>
    <property type="molecule type" value="Genomic_DNA"/>
</dbReference>
<dbReference type="Gene3D" id="3.30.65.10">
    <property type="entry name" value="Bacterial Topoisomerase I, domain 1"/>
    <property type="match status" value="2"/>
</dbReference>